<gene>
    <name evidence="3" type="ORF">EK21DRAFT_80361</name>
</gene>
<comment type="caution">
    <text evidence="3">The sequence shown here is derived from an EMBL/GenBank/DDBJ whole genome shotgun (WGS) entry which is preliminary data.</text>
</comment>
<keyword evidence="1" id="KW-1133">Transmembrane helix</keyword>
<dbReference type="PANTHER" id="PTHR34502:SF5">
    <property type="entry name" value="DUF6594 DOMAIN-CONTAINING PROTEIN"/>
    <property type="match status" value="1"/>
</dbReference>
<dbReference type="AlphaFoldDB" id="A0A9P4GY85"/>
<feature type="transmembrane region" description="Helical" evidence="1">
    <location>
        <begin position="235"/>
        <end position="253"/>
    </location>
</feature>
<evidence type="ECO:0000313" key="3">
    <source>
        <dbReference type="EMBL" id="KAF2023662.1"/>
    </source>
</evidence>
<evidence type="ECO:0000259" key="2">
    <source>
        <dbReference type="Pfam" id="PF20237"/>
    </source>
</evidence>
<dbReference type="InterPro" id="IPR046529">
    <property type="entry name" value="DUF6594"/>
</dbReference>
<name>A0A9P4GY85_9PLEO</name>
<evidence type="ECO:0000256" key="1">
    <source>
        <dbReference type="SAM" id="Phobius"/>
    </source>
</evidence>
<evidence type="ECO:0000313" key="4">
    <source>
        <dbReference type="Proteomes" id="UP000799777"/>
    </source>
</evidence>
<accession>A0A9P4GY85</accession>
<feature type="transmembrane region" description="Helical" evidence="1">
    <location>
        <begin position="209"/>
        <end position="229"/>
    </location>
</feature>
<dbReference type="Proteomes" id="UP000799777">
    <property type="component" value="Unassembled WGS sequence"/>
</dbReference>
<keyword evidence="4" id="KW-1185">Reference proteome</keyword>
<organism evidence="3 4">
    <name type="scientific">Setomelanomma holmii</name>
    <dbReference type="NCBI Taxonomy" id="210430"/>
    <lineage>
        <taxon>Eukaryota</taxon>
        <taxon>Fungi</taxon>
        <taxon>Dikarya</taxon>
        <taxon>Ascomycota</taxon>
        <taxon>Pezizomycotina</taxon>
        <taxon>Dothideomycetes</taxon>
        <taxon>Pleosporomycetidae</taxon>
        <taxon>Pleosporales</taxon>
        <taxon>Pleosporineae</taxon>
        <taxon>Phaeosphaeriaceae</taxon>
        <taxon>Setomelanomma</taxon>
    </lineage>
</organism>
<dbReference type="PANTHER" id="PTHR34502">
    <property type="entry name" value="DUF6594 DOMAIN-CONTAINING PROTEIN-RELATED"/>
    <property type="match status" value="1"/>
</dbReference>
<protein>
    <recommendedName>
        <fullName evidence="2">DUF6594 domain-containing protein</fullName>
    </recommendedName>
</protein>
<dbReference type="EMBL" id="ML978331">
    <property type="protein sequence ID" value="KAF2023662.1"/>
    <property type="molecule type" value="Genomic_DNA"/>
</dbReference>
<dbReference type="Pfam" id="PF20237">
    <property type="entry name" value="DUF6594"/>
    <property type="match status" value="1"/>
</dbReference>
<dbReference type="OrthoDB" id="5342093at2759"/>
<keyword evidence="1" id="KW-0472">Membrane</keyword>
<feature type="domain" description="DUF6594" evidence="2">
    <location>
        <begin position="11"/>
        <end position="266"/>
    </location>
</feature>
<reference evidence="3" key="1">
    <citation type="journal article" date="2020" name="Stud. Mycol.">
        <title>101 Dothideomycetes genomes: a test case for predicting lifestyles and emergence of pathogens.</title>
        <authorList>
            <person name="Haridas S."/>
            <person name="Albert R."/>
            <person name="Binder M."/>
            <person name="Bloem J."/>
            <person name="Labutti K."/>
            <person name="Salamov A."/>
            <person name="Andreopoulos B."/>
            <person name="Baker S."/>
            <person name="Barry K."/>
            <person name="Bills G."/>
            <person name="Bluhm B."/>
            <person name="Cannon C."/>
            <person name="Castanera R."/>
            <person name="Culley D."/>
            <person name="Daum C."/>
            <person name="Ezra D."/>
            <person name="Gonzalez J."/>
            <person name="Henrissat B."/>
            <person name="Kuo A."/>
            <person name="Liang C."/>
            <person name="Lipzen A."/>
            <person name="Lutzoni F."/>
            <person name="Magnuson J."/>
            <person name="Mondo S."/>
            <person name="Nolan M."/>
            <person name="Ohm R."/>
            <person name="Pangilinan J."/>
            <person name="Park H.-J."/>
            <person name="Ramirez L."/>
            <person name="Alfaro M."/>
            <person name="Sun H."/>
            <person name="Tritt A."/>
            <person name="Yoshinaga Y."/>
            <person name="Zwiers L.-H."/>
            <person name="Turgeon B."/>
            <person name="Goodwin S."/>
            <person name="Spatafora J."/>
            <person name="Crous P."/>
            <person name="Grigoriev I."/>
        </authorList>
    </citation>
    <scope>NUCLEOTIDE SEQUENCE</scope>
    <source>
        <strain evidence="3">CBS 110217</strain>
    </source>
</reference>
<proteinExistence type="predicted"/>
<sequence length="267" mass="30303">MTTFPDIQDGYRGLANFIGPHLDTGMGVFKRFSKLNTLNLLSMQAELTLFEQDLKAISYLDENCVDAGRVKFARSVAELKSQPHNPQWNLILEAREKLKEYNQALREQAKLARLSKAREYDREIVQHWILNQEGGKGFLQGAEAQPWLPSHLDDLVAISNRATNDTFTRWVEEKVVPWLYWIFLHPWKVLLGTRIVSYGASSFTRMARIITVCFSTLLPSIAVLSLYYIDELTARLGAIIAFSATFSLVLAVFTNARPIEIFTATAS</sequence>
<keyword evidence="1" id="KW-0812">Transmembrane</keyword>